<evidence type="ECO:0000313" key="2">
    <source>
        <dbReference type="Proteomes" id="UP001152622"/>
    </source>
</evidence>
<proteinExistence type="predicted"/>
<protein>
    <submittedName>
        <fullName evidence="1">Uncharacterized protein</fullName>
    </submittedName>
</protein>
<dbReference type="Proteomes" id="UP001152622">
    <property type="component" value="Chromosome 13"/>
</dbReference>
<dbReference type="AlphaFoldDB" id="A0A9Q1ES20"/>
<dbReference type="EMBL" id="JAINUF010000013">
    <property type="protein sequence ID" value="KAJ8343951.1"/>
    <property type="molecule type" value="Genomic_DNA"/>
</dbReference>
<organism evidence="1 2">
    <name type="scientific">Synaphobranchus kaupii</name>
    <name type="common">Kaup's arrowtooth eel</name>
    <dbReference type="NCBI Taxonomy" id="118154"/>
    <lineage>
        <taxon>Eukaryota</taxon>
        <taxon>Metazoa</taxon>
        <taxon>Chordata</taxon>
        <taxon>Craniata</taxon>
        <taxon>Vertebrata</taxon>
        <taxon>Euteleostomi</taxon>
        <taxon>Actinopterygii</taxon>
        <taxon>Neopterygii</taxon>
        <taxon>Teleostei</taxon>
        <taxon>Anguilliformes</taxon>
        <taxon>Synaphobranchidae</taxon>
        <taxon>Synaphobranchus</taxon>
    </lineage>
</organism>
<reference evidence="1" key="1">
    <citation type="journal article" date="2023" name="Science">
        <title>Genome structures resolve the early diversification of teleost fishes.</title>
        <authorList>
            <person name="Parey E."/>
            <person name="Louis A."/>
            <person name="Montfort J."/>
            <person name="Bouchez O."/>
            <person name="Roques C."/>
            <person name="Iampietro C."/>
            <person name="Lluch J."/>
            <person name="Castinel A."/>
            <person name="Donnadieu C."/>
            <person name="Desvignes T."/>
            <person name="Floi Bucao C."/>
            <person name="Jouanno E."/>
            <person name="Wen M."/>
            <person name="Mejri S."/>
            <person name="Dirks R."/>
            <person name="Jansen H."/>
            <person name="Henkel C."/>
            <person name="Chen W.J."/>
            <person name="Zahm M."/>
            <person name="Cabau C."/>
            <person name="Klopp C."/>
            <person name="Thompson A.W."/>
            <person name="Robinson-Rechavi M."/>
            <person name="Braasch I."/>
            <person name="Lecointre G."/>
            <person name="Bobe J."/>
            <person name="Postlethwait J.H."/>
            <person name="Berthelot C."/>
            <person name="Roest Crollius H."/>
            <person name="Guiguen Y."/>
        </authorList>
    </citation>
    <scope>NUCLEOTIDE SEQUENCE</scope>
    <source>
        <strain evidence="1">WJC10195</strain>
    </source>
</reference>
<sequence length="86" mass="9659">MTSQKTPEDFNRHAQKKVKQVKIRVSGGPRLQFSAGGLRRCALADQSHICILQRTMGRGLGWVGVREYRISAEGLDFFCLFALFCA</sequence>
<comment type="caution">
    <text evidence="1">The sequence shown here is derived from an EMBL/GenBank/DDBJ whole genome shotgun (WGS) entry which is preliminary data.</text>
</comment>
<gene>
    <name evidence="1" type="ORF">SKAU_G00312800</name>
</gene>
<keyword evidence="2" id="KW-1185">Reference proteome</keyword>
<accession>A0A9Q1ES20</accession>
<evidence type="ECO:0000313" key="1">
    <source>
        <dbReference type="EMBL" id="KAJ8343951.1"/>
    </source>
</evidence>
<name>A0A9Q1ES20_SYNKA</name>